<feature type="transmembrane region" description="Helical" evidence="5">
    <location>
        <begin position="35"/>
        <end position="59"/>
    </location>
</feature>
<dbReference type="InterPro" id="IPR044880">
    <property type="entry name" value="NCX_ion-bd_dom_sf"/>
</dbReference>
<feature type="transmembrane region" description="Helical" evidence="5">
    <location>
        <begin position="129"/>
        <end position="147"/>
    </location>
</feature>
<protein>
    <recommendedName>
        <fullName evidence="6">Sodium/calcium exchanger membrane region domain-containing protein</fullName>
    </recommendedName>
</protein>
<gene>
    <name evidence="7" type="ORF">COV58_02820</name>
</gene>
<evidence type="ECO:0000256" key="1">
    <source>
        <dbReference type="ARBA" id="ARBA00004141"/>
    </source>
</evidence>
<dbReference type="PANTHER" id="PTHR10846">
    <property type="entry name" value="SODIUM/POTASSIUM/CALCIUM EXCHANGER"/>
    <property type="match status" value="1"/>
</dbReference>
<name>A0A2M6IUD0_9BACT</name>
<dbReference type="Proteomes" id="UP000231056">
    <property type="component" value="Unassembled WGS sequence"/>
</dbReference>
<dbReference type="InterPro" id="IPR004481">
    <property type="entry name" value="K/Na/Ca-exchanger"/>
</dbReference>
<accession>A0A2M6IUD0</accession>
<keyword evidence="4 5" id="KW-0472">Membrane</keyword>
<dbReference type="PANTHER" id="PTHR10846:SF8">
    <property type="entry name" value="INNER MEMBRANE PROTEIN YRBG"/>
    <property type="match status" value="1"/>
</dbReference>
<feature type="transmembrane region" description="Helical" evidence="5">
    <location>
        <begin position="208"/>
        <end position="229"/>
    </location>
</feature>
<evidence type="ECO:0000256" key="3">
    <source>
        <dbReference type="ARBA" id="ARBA00022989"/>
    </source>
</evidence>
<organism evidence="7 8">
    <name type="scientific">Candidatus Roizmanbacteria bacterium CG11_big_fil_rev_8_21_14_0_20_36_8</name>
    <dbReference type="NCBI Taxonomy" id="1974856"/>
    <lineage>
        <taxon>Bacteria</taxon>
        <taxon>Candidatus Roizmaniibacteriota</taxon>
    </lineage>
</organism>
<comment type="caution">
    <text evidence="7">The sequence shown here is derived from an EMBL/GenBank/DDBJ whole genome shotgun (WGS) entry which is preliminary data.</text>
</comment>
<feature type="transmembrane region" description="Helical" evidence="5">
    <location>
        <begin position="275"/>
        <end position="292"/>
    </location>
</feature>
<dbReference type="Gene3D" id="1.20.1420.30">
    <property type="entry name" value="NCX, central ion-binding region"/>
    <property type="match status" value="1"/>
</dbReference>
<evidence type="ECO:0000256" key="5">
    <source>
        <dbReference type="SAM" id="Phobius"/>
    </source>
</evidence>
<evidence type="ECO:0000256" key="2">
    <source>
        <dbReference type="ARBA" id="ARBA00022692"/>
    </source>
</evidence>
<feature type="transmembrane region" description="Helical" evidence="5">
    <location>
        <begin position="6"/>
        <end position="23"/>
    </location>
</feature>
<dbReference type="InterPro" id="IPR004837">
    <property type="entry name" value="NaCa_Exmemb"/>
</dbReference>
<comment type="subcellular location">
    <subcellularLocation>
        <location evidence="1">Membrane</location>
        <topology evidence="1">Multi-pass membrane protein</topology>
    </subcellularLocation>
</comment>
<evidence type="ECO:0000256" key="4">
    <source>
        <dbReference type="ARBA" id="ARBA00023136"/>
    </source>
</evidence>
<evidence type="ECO:0000313" key="8">
    <source>
        <dbReference type="Proteomes" id="UP000231056"/>
    </source>
</evidence>
<keyword evidence="2 5" id="KW-0812">Transmembrane</keyword>
<feature type="transmembrane region" description="Helical" evidence="5">
    <location>
        <begin position="178"/>
        <end position="196"/>
    </location>
</feature>
<dbReference type="Pfam" id="PF01699">
    <property type="entry name" value="Na_Ca_ex"/>
    <property type="match status" value="2"/>
</dbReference>
<reference evidence="7 8" key="1">
    <citation type="submission" date="2017-09" db="EMBL/GenBank/DDBJ databases">
        <title>Depth-based differentiation of microbial function through sediment-hosted aquifers and enrichment of novel symbionts in the deep terrestrial subsurface.</title>
        <authorList>
            <person name="Probst A.J."/>
            <person name="Ladd B."/>
            <person name="Jarett J.K."/>
            <person name="Geller-Mcgrath D.E."/>
            <person name="Sieber C.M."/>
            <person name="Emerson J.B."/>
            <person name="Anantharaman K."/>
            <person name="Thomas B.C."/>
            <person name="Malmstrom R."/>
            <person name="Stieglmeier M."/>
            <person name="Klingl A."/>
            <person name="Woyke T."/>
            <person name="Ryan C.M."/>
            <person name="Banfield J.F."/>
        </authorList>
    </citation>
    <scope>NUCLEOTIDE SEQUENCE [LARGE SCALE GENOMIC DNA]</scope>
    <source>
        <strain evidence="7">CG11_big_fil_rev_8_21_14_0_20_36_8</strain>
    </source>
</reference>
<dbReference type="AlphaFoldDB" id="A0A2M6IUD0"/>
<keyword evidence="3 5" id="KW-1133">Transmembrane helix</keyword>
<feature type="transmembrane region" description="Helical" evidence="5">
    <location>
        <begin position="107"/>
        <end position="123"/>
    </location>
</feature>
<feature type="domain" description="Sodium/calcium exchanger membrane region" evidence="6">
    <location>
        <begin position="6"/>
        <end position="145"/>
    </location>
</feature>
<dbReference type="GO" id="GO:0008273">
    <property type="term" value="F:calcium, potassium:sodium antiporter activity"/>
    <property type="evidence" value="ECO:0007669"/>
    <property type="project" value="TreeGrafter"/>
</dbReference>
<feature type="transmembrane region" description="Helical" evidence="5">
    <location>
        <begin position="241"/>
        <end position="263"/>
    </location>
</feature>
<evidence type="ECO:0000313" key="7">
    <source>
        <dbReference type="EMBL" id="PIQ73385.1"/>
    </source>
</evidence>
<dbReference type="GO" id="GO:0005886">
    <property type="term" value="C:plasma membrane"/>
    <property type="evidence" value="ECO:0007669"/>
    <property type="project" value="TreeGrafter"/>
</dbReference>
<dbReference type="EMBL" id="PCVM01000064">
    <property type="protein sequence ID" value="PIQ73385.1"/>
    <property type="molecule type" value="Genomic_DNA"/>
</dbReference>
<feature type="transmembrane region" description="Helical" evidence="5">
    <location>
        <begin position="304"/>
        <end position="320"/>
    </location>
</feature>
<evidence type="ECO:0000259" key="6">
    <source>
        <dbReference type="Pfam" id="PF01699"/>
    </source>
</evidence>
<feature type="transmembrane region" description="Helical" evidence="5">
    <location>
        <begin position="79"/>
        <end position="98"/>
    </location>
</feature>
<proteinExistence type="predicted"/>
<sequence>MPYIQIIGIIVFSLILIKSSSLLSSHLKSLAKRSLIGGFFLTSFIVGLATSLPELFVGVTSALTGFPTISLGNAIGSNIANMTLVAGGAALIGGVIIVKKHEYAEDLLYAFLAAMAPLFLLMDNSLSRVDALILIALYFFYNYAILARRNKEISDNKSNNLLLTLIRKIRHPHNTRDLMIIFLSISIILFSADMIVRFGVQLAEGLNVSPLLVGLIFVAIGTSLPEFAVEFQAIRNRDTALYMGNLLGSIVANGTLIVGITALIHPITILAFNDYFVATIALMLVFFIFYTFMRTKNAVNRIEGFVLIGLYSIFLLIEFVK</sequence>
<feature type="domain" description="Sodium/calcium exchanger membrane region" evidence="6">
    <location>
        <begin position="179"/>
        <end position="318"/>
    </location>
</feature>
<dbReference type="GO" id="GO:0006874">
    <property type="term" value="P:intracellular calcium ion homeostasis"/>
    <property type="evidence" value="ECO:0007669"/>
    <property type="project" value="TreeGrafter"/>
</dbReference>
<dbReference type="GO" id="GO:0005262">
    <property type="term" value="F:calcium channel activity"/>
    <property type="evidence" value="ECO:0007669"/>
    <property type="project" value="TreeGrafter"/>
</dbReference>